<evidence type="ECO:0000259" key="7">
    <source>
        <dbReference type="Pfam" id="PF04024"/>
    </source>
</evidence>
<dbReference type="InterPro" id="IPR007168">
    <property type="entry name" value="Phageshock_PspC_N"/>
</dbReference>
<feature type="domain" description="PspC-related ToastRack" evidence="8">
    <location>
        <begin position="385"/>
        <end position="501"/>
    </location>
</feature>
<feature type="domain" description="Phage shock protein PspC N-terminal" evidence="7">
    <location>
        <begin position="101"/>
        <end position="158"/>
    </location>
</feature>
<gene>
    <name evidence="9" type="ORF">DES35_101530</name>
</gene>
<evidence type="ECO:0000256" key="5">
    <source>
        <dbReference type="ARBA" id="ARBA00023136"/>
    </source>
</evidence>
<dbReference type="Pfam" id="PF22744">
    <property type="entry name" value="Toast-rack_PspC-Cterm"/>
    <property type="match status" value="1"/>
</dbReference>
<feature type="transmembrane region" description="Helical" evidence="6">
    <location>
        <begin position="318"/>
        <end position="338"/>
    </location>
</feature>
<dbReference type="Pfam" id="PF04024">
    <property type="entry name" value="PspC"/>
    <property type="match status" value="1"/>
</dbReference>
<keyword evidence="3 6" id="KW-0812">Transmembrane</keyword>
<dbReference type="PANTHER" id="PTHR33885:SF3">
    <property type="entry name" value="PHAGE SHOCK PROTEIN C"/>
    <property type="match status" value="1"/>
</dbReference>
<comment type="subcellular location">
    <subcellularLocation>
        <location evidence="1">Cell membrane</location>
        <topology evidence="1">Single-pass membrane protein</topology>
    </subcellularLocation>
</comment>
<evidence type="ECO:0000313" key="9">
    <source>
        <dbReference type="EMBL" id="RCX05245.1"/>
    </source>
</evidence>
<reference evidence="9 10" key="1">
    <citation type="submission" date="2018-07" db="EMBL/GenBank/DDBJ databases">
        <title>Genomic Encyclopedia of Type Strains, Phase IV (KMG-IV): sequencing the most valuable type-strain genomes for metagenomic binning, comparative biology and taxonomic classification.</title>
        <authorList>
            <person name="Goeker M."/>
        </authorList>
    </citation>
    <scope>NUCLEOTIDE SEQUENCE [LARGE SCALE GENOMIC DNA]</scope>
    <source>
        <strain evidence="9 10">DSM 21410</strain>
    </source>
</reference>
<evidence type="ECO:0000256" key="2">
    <source>
        <dbReference type="ARBA" id="ARBA00022475"/>
    </source>
</evidence>
<dbReference type="InterPro" id="IPR054319">
    <property type="entry name" value="PspC-rel_ToastRack"/>
</dbReference>
<evidence type="ECO:0000259" key="8">
    <source>
        <dbReference type="Pfam" id="PF22744"/>
    </source>
</evidence>
<dbReference type="EMBL" id="QPJS01000001">
    <property type="protein sequence ID" value="RCX05245.1"/>
    <property type="molecule type" value="Genomic_DNA"/>
</dbReference>
<keyword evidence="4 6" id="KW-1133">Transmembrane helix</keyword>
<organism evidence="9 10">
    <name type="scientific">Schleiferia thermophila</name>
    <dbReference type="NCBI Taxonomy" id="884107"/>
    <lineage>
        <taxon>Bacteria</taxon>
        <taxon>Pseudomonadati</taxon>
        <taxon>Bacteroidota</taxon>
        <taxon>Flavobacteriia</taxon>
        <taxon>Flavobacteriales</taxon>
        <taxon>Schleiferiaceae</taxon>
        <taxon>Schleiferia</taxon>
    </lineage>
</organism>
<dbReference type="InterPro" id="IPR052027">
    <property type="entry name" value="PspC"/>
</dbReference>
<keyword evidence="2" id="KW-1003">Cell membrane</keyword>
<dbReference type="AlphaFoldDB" id="A0A369A7X7"/>
<keyword evidence="10" id="KW-1185">Reference proteome</keyword>
<feature type="transmembrane region" description="Helical" evidence="6">
    <location>
        <begin position="108"/>
        <end position="125"/>
    </location>
</feature>
<dbReference type="Proteomes" id="UP000253517">
    <property type="component" value="Unassembled WGS sequence"/>
</dbReference>
<feature type="transmembrane region" description="Helical" evidence="6">
    <location>
        <begin position="131"/>
        <end position="155"/>
    </location>
</feature>
<evidence type="ECO:0000256" key="4">
    <source>
        <dbReference type="ARBA" id="ARBA00022989"/>
    </source>
</evidence>
<keyword evidence="5 6" id="KW-0472">Membrane</keyword>
<evidence type="ECO:0000256" key="3">
    <source>
        <dbReference type="ARBA" id="ARBA00022692"/>
    </source>
</evidence>
<dbReference type="RefSeq" id="WP_114365711.1">
    <property type="nucleotide sequence ID" value="NZ_BHZF01000001.1"/>
</dbReference>
<feature type="transmembrane region" description="Helical" evidence="6">
    <location>
        <begin position="282"/>
        <end position="306"/>
    </location>
</feature>
<protein>
    <submittedName>
        <fullName evidence="9">Phage shock protein C (PspC) family protein</fullName>
    </submittedName>
</protein>
<comment type="caution">
    <text evidence="9">The sequence shown here is derived from an EMBL/GenBank/DDBJ whole genome shotgun (WGS) entry which is preliminary data.</text>
</comment>
<evidence type="ECO:0000256" key="1">
    <source>
        <dbReference type="ARBA" id="ARBA00004162"/>
    </source>
</evidence>
<evidence type="ECO:0000313" key="10">
    <source>
        <dbReference type="Proteomes" id="UP000253517"/>
    </source>
</evidence>
<feature type="transmembrane region" description="Helical" evidence="6">
    <location>
        <begin position="225"/>
        <end position="249"/>
    </location>
</feature>
<dbReference type="PANTHER" id="PTHR33885">
    <property type="entry name" value="PHAGE SHOCK PROTEIN C"/>
    <property type="match status" value="1"/>
</dbReference>
<evidence type="ECO:0000256" key="6">
    <source>
        <dbReference type="SAM" id="Phobius"/>
    </source>
</evidence>
<sequence>MKKTVSVSINNIQFYLTEQAFACLQQYLDSIKSVLDPEYAEETLQDIEFRIAELLQQELHGREVADDKDILKIKKILGSPSDFDTDTANQAEESDTGMVIKKLLRDPEGGIIAGVASGLAHYFSIDVLIVRLLFIVFGFISGTGLIVYLILWLIVPKANSSIDRLKMRGEKITVKKIEEQIRNELKSSDFSVRKISSTKAGKILNDIINLVAQIIRSLIRLGLKLFSILILIIVGILIFALLSVIFSFLSSNNAHISINHFEFNANNLSDVISFYFGSVGTFYWLISFLLLFLVSVGLLFFFVFRSIAKSTFSTYKKYYIFILFSLLLSSAVVTGFIINRVKEYSESSSLVIFSSQINVNEQDTIFILPVLEDEAYKSKFQFGRDSLYLSDVEIHLTKGDAKPIVFIRAEAKGTTKNSAFLRAKNIEYPFQINERFLKLSRYLIVPVTDSYGAQKVSIHLSVPENTVLFLSDVFNYSVNSAIKYKRNSIETGYYKISTDGFERL</sequence>
<name>A0A369A7X7_9FLAO</name>
<dbReference type="GO" id="GO:0005886">
    <property type="term" value="C:plasma membrane"/>
    <property type="evidence" value="ECO:0007669"/>
    <property type="project" value="UniProtKB-SubCell"/>
</dbReference>
<proteinExistence type="predicted"/>
<accession>A0A369A7X7</accession>